<comment type="caution">
    <text evidence="14">The sequence shown here is derived from an EMBL/GenBank/DDBJ whole genome shotgun (WGS) entry which is preliminary data.</text>
</comment>
<evidence type="ECO:0000256" key="13">
    <source>
        <dbReference type="SAM" id="Phobius"/>
    </source>
</evidence>
<proteinExistence type="inferred from homology"/>
<dbReference type="PANTHER" id="PTHR33909">
    <property type="entry name" value="SEC TRANSLOCON ACCESSORY COMPLEX SUBUNIT YAJC"/>
    <property type="match status" value="1"/>
</dbReference>
<evidence type="ECO:0000256" key="5">
    <source>
        <dbReference type="ARBA" id="ARBA00014962"/>
    </source>
</evidence>
<accession>A0A6I3KHS5</accession>
<evidence type="ECO:0000256" key="4">
    <source>
        <dbReference type="ARBA" id="ARBA00011718"/>
    </source>
</evidence>
<comment type="subunit">
    <text evidence="4">Part of the SecDF-YidC-YajC translocase complex. The SecDF-YidC-YajC translocase forms a supercomplex with SecYEG, called the holo-translocon (HTL).</text>
</comment>
<dbReference type="PRINTS" id="PR01853">
    <property type="entry name" value="YAJCTRNLCASE"/>
</dbReference>
<keyword evidence="10 13" id="KW-1133">Transmembrane helix</keyword>
<keyword evidence="8 13" id="KW-0812">Transmembrane</keyword>
<name>A0A6I3KHS5_9HYPH</name>
<dbReference type="Pfam" id="PF02699">
    <property type="entry name" value="YajC"/>
    <property type="match status" value="1"/>
</dbReference>
<keyword evidence="12 13" id="KW-0472">Membrane</keyword>
<reference evidence="14 15" key="1">
    <citation type="submission" date="2019-11" db="EMBL/GenBank/DDBJ databases">
        <title>Identification of a novel strain.</title>
        <authorList>
            <person name="Xu Q."/>
            <person name="Wang G."/>
        </authorList>
    </citation>
    <scope>NUCLEOTIDE SEQUENCE [LARGE SCALE GENOMIC DNA]</scope>
    <source>
        <strain evidence="15">xq</strain>
    </source>
</reference>
<evidence type="ECO:0000256" key="7">
    <source>
        <dbReference type="ARBA" id="ARBA00022475"/>
    </source>
</evidence>
<gene>
    <name evidence="14" type="primary">yajC</name>
    <name evidence="14" type="ORF">GIW81_04875</name>
</gene>
<dbReference type="PANTHER" id="PTHR33909:SF1">
    <property type="entry name" value="SEC TRANSLOCON ACCESSORY COMPLEX SUBUNIT YAJC"/>
    <property type="match status" value="1"/>
</dbReference>
<keyword evidence="11" id="KW-0811">Translocation</keyword>
<evidence type="ECO:0000256" key="6">
    <source>
        <dbReference type="ARBA" id="ARBA00022448"/>
    </source>
</evidence>
<comment type="similarity">
    <text evidence="3">Belongs to the YajC family.</text>
</comment>
<evidence type="ECO:0000313" key="14">
    <source>
        <dbReference type="EMBL" id="MTD93666.1"/>
    </source>
</evidence>
<keyword evidence="15" id="KW-1185">Reference proteome</keyword>
<feature type="transmembrane region" description="Helical" evidence="13">
    <location>
        <begin position="16"/>
        <end position="37"/>
    </location>
</feature>
<evidence type="ECO:0000256" key="11">
    <source>
        <dbReference type="ARBA" id="ARBA00023010"/>
    </source>
</evidence>
<evidence type="ECO:0000256" key="10">
    <source>
        <dbReference type="ARBA" id="ARBA00022989"/>
    </source>
</evidence>
<organism evidence="14 15">
    <name type="scientific">Hyphomicrobium album</name>
    <dbReference type="NCBI Taxonomy" id="2665159"/>
    <lineage>
        <taxon>Bacteria</taxon>
        <taxon>Pseudomonadati</taxon>
        <taxon>Pseudomonadota</taxon>
        <taxon>Alphaproteobacteria</taxon>
        <taxon>Hyphomicrobiales</taxon>
        <taxon>Hyphomicrobiaceae</taxon>
        <taxon>Hyphomicrobium</taxon>
    </lineage>
</organism>
<comment type="subcellular location">
    <subcellularLocation>
        <location evidence="2">Cell membrane</location>
        <topology evidence="2">Single-pass membrane protein</topology>
    </subcellularLocation>
</comment>
<dbReference type="NCBIfam" id="TIGR00739">
    <property type="entry name" value="yajC"/>
    <property type="match status" value="1"/>
</dbReference>
<dbReference type="GO" id="GO:0005886">
    <property type="term" value="C:plasma membrane"/>
    <property type="evidence" value="ECO:0007669"/>
    <property type="project" value="UniProtKB-SubCell"/>
</dbReference>
<keyword evidence="6" id="KW-0813">Transport</keyword>
<evidence type="ECO:0000256" key="8">
    <source>
        <dbReference type="ARBA" id="ARBA00022692"/>
    </source>
</evidence>
<evidence type="ECO:0000256" key="2">
    <source>
        <dbReference type="ARBA" id="ARBA00004162"/>
    </source>
</evidence>
<dbReference type="SMART" id="SM01323">
    <property type="entry name" value="YajC"/>
    <property type="match status" value="1"/>
</dbReference>
<dbReference type="GO" id="GO:0015031">
    <property type="term" value="P:protein transport"/>
    <property type="evidence" value="ECO:0007669"/>
    <property type="project" value="UniProtKB-KW"/>
</dbReference>
<keyword evidence="9" id="KW-0653">Protein transport</keyword>
<dbReference type="InterPro" id="IPR003849">
    <property type="entry name" value="Preprotein_translocase_YajC"/>
</dbReference>
<keyword evidence="7" id="KW-1003">Cell membrane</keyword>
<evidence type="ECO:0000256" key="1">
    <source>
        <dbReference type="ARBA" id="ARBA00002061"/>
    </source>
</evidence>
<dbReference type="Proteomes" id="UP000440694">
    <property type="component" value="Unassembled WGS sequence"/>
</dbReference>
<comment type="function">
    <text evidence="1">The SecYEG-SecDF-YajC-YidC holo-translocon (HTL) protein secretase/insertase is a supercomplex required for protein secretion, insertion of proteins into membranes, and assembly of membrane protein complexes. While the SecYEG complex is essential for assembly of a number of proteins and complexes, the SecDF-YajC-YidC subcomplex facilitates these functions.</text>
</comment>
<protein>
    <recommendedName>
        <fullName evidence="5">Sec translocon accessory complex subunit YajC</fullName>
    </recommendedName>
</protein>
<evidence type="ECO:0000256" key="9">
    <source>
        <dbReference type="ARBA" id="ARBA00022927"/>
    </source>
</evidence>
<evidence type="ECO:0000256" key="12">
    <source>
        <dbReference type="ARBA" id="ARBA00023136"/>
    </source>
</evidence>
<dbReference type="AlphaFoldDB" id="A0A6I3KHS5"/>
<evidence type="ECO:0000313" key="15">
    <source>
        <dbReference type="Proteomes" id="UP000440694"/>
    </source>
</evidence>
<sequence length="112" mass="12180">MFITPAFAQAPGADPFGGVGGLLFPMLVMIIIFYFLVIRPQQQRAKAHRELVNQVRRGDTVITSGGFIGKVTKASDASDEVEVELSDTMRVRVLKSTLIDVRGKGEAAKETT</sequence>
<dbReference type="EMBL" id="WMBQ01000001">
    <property type="protein sequence ID" value="MTD93666.1"/>
    <property type="molecule type" value="Genomic_DNA"/>
</dbReference>
<evidence type="ECO:0000256" key="3">
    <source>
        <dbReference type="ARBA" id="ARBA00006742"/>
    </source>
</evidence>
<dbReference type="RefSeq" id="WP_154738186.1">
    <property type="nucleotide sequence ID" value="NZ_WMBQ01000001.1"/>
</dbReference>